<dbReference type="Gene3D" id="3.40.50.200">
    <property type="entry name" value="Peptidase S8/S53 domain"/>
    <property type="match status" value="1"/>
</dbReference>
<dbReference type="Pfam" id="PF00082">
    <property type="entry name" value="Peptidase_S8"/>
    <property type="match status" value="1"/>
</dbReference>
<comment type="similarity">
    <text evidence="1 6 7">Belongs to the peptidase S8 family.</text>
</comment>
<sequence length="542" mass="59336">MARTILFLCIIFSVWGGAQEHAWVYFKDKDQVEASILNPSSILSERAIQKKNRFNIAIDERDVPVNEDYIAQLKLQNGITVKAKSKWFNCVHVLGSVSDISALTDLQFVDHISYADKALNAKSNSVTDVGNVVNNHKNKFLEQGVDFVYGQSYSQVEQLGVHVLHQNNFTGEGFLIAVLDSGFPNVDQMDAFDRLRANNGLWGGYDFVARSTNIYTANGNDHGTKVLSDMAGFVDGQFVGTAPDARYILFRTEDAATETPVEESYWVEAAERADSLGVDIINSSLGYSTYDNPRYNYSPADMDGNTAFISKGANIATEKGILVVNSAGNSGDSSWGVITAPADANVFGVGAVDTSSDYVAFSSRGPSADGRIKPDGMALGAGATVIGPDDRLVKNNGTSFASPIMAGAMASFWQAVPDKNNMEIMAMVRESSSRYQNPNSRMGFGIPNFSKALTLLGIDISNSGDDLWYLFPNPSKTDFQVRLPETYGNAHVTLFDIYGRRILERQLNQGNEEISVETLSRAIYIVHVNVDGVRKEYKLIKN</sequence>
<feature type="active site" description="Charge relay system" evidence="6">
    <location>
        <position position="180"/>
    </location>
</feature>
<keyword evidence="3" id="KW-0732">Signal</keyword>
<dbReference type="OrthoDB" id="1407599at2"/>
<keyword evidence="2 6" id="KW-0645">Protease</keyword>
<proteinExistence type="inferred from homology"/>
<keyword evidence="5 6" id="KW-0720">Serine protease</keyword>
<feature type="domain" description="Peptidase S8/S53" evidence="8">
    <location>
        <begin position="171"/>
        <end position="445"/>
    </location>
</feature>
<dbReference type="SUPFAM" id="SSF52743">
    <property type="entry name" value="Subtilisin-like"/>
    <property type="match status" value="1"/>
</dbReference>
<evidence type="ECO:0000259" key="9">
    <source>
        <dbReference type="Pfam" id="PF18962"/>
    </source>
</evidence>
<dbReference type="InterPro" id="IPR050131">
    <property type="entry name" value="Peptidase_S8_subtilisin-like"/>
</dbReference>
<keyword evidence="11" id="KW-1185">Reference proteome</keyword>
<dbReference type="AlphaFoldDB" id="A0A1X7I903"/>
<gene>
    <name evidence="10" type="ORF">SAMN03080602_00574</name>
</gene>
<evidence type="ECO:0000256" key="1">
    <source>
        <dbReference type="ARBA" id="ARBA00011073"/>
    </source>
</evidence>
<dbReference type="PRINTS" id="PR00723">
    <property type="entry name" value="SUBTILISIN"/>
</dbReference>
<evidence type="ECO:0000259" key="8">
    <source>
        <dbReference type="Pfam" id="PF00082"/>
    </source>
</evidence>
<feature type="active site" description="Charge relay system" evidence="6">
    <location>
        <position position="222"/>
    </location>
</feature>
<dbReference type="PROSITE" id="PS51892">
    <property type="entry name" value="SUBTILASE"/>
    <property type="match status" value="1"/>
</dbReference>
<dbReference type="InterPro" id="IPR023827">
    <property type="entry name" value="Peptidase_S8_Asp-AS"/>
</dbReference>
<organism evidence="10 11">
    <name type="scientific">Arenibacter troitsensis</name>
    <dbReference type="NCBI Taxonomy" id="188872"/>
    <lineage>
        <taxon>Bacteria</taxon>
        <taxon>Pseudomonadati</taxon>
        <taxon>Bacteroidota</taxon>
        <taxon>Flavobacteriia</taxon>
        <taxon>Flavobacteriales</taxon>
        <taxon>Flavobacteriaceae</taxon>
        <taxon>Arenibacter</taxon>
    </lineage>
</organism>
<feature type="domain" description="Secretion system C-terminal sorting" evidence="9">
    <location>
        <begin position="470"/>
        <end position="539"/>
    </location>
</feature>
<dbReference type="InterPro" id="IPR023828">
    <property type="entry name" value="Peptidase_S8_Ser-AS"/>
</dbReference>
<dbReference type="PANTHER" id="PTHR43806:SF67">
    <property type="entry name" value="EGF-LIKE DOMAIN-CONTAINING PROTEIN"/>
    <property type="match status" value="1"/>
</dbReference>
<dbReference type="InterPro" id="IPR026444">
    <property type="entry name" value="Secre_tail"/>
</dbReference>
<dbReference type="Proteomes" id="UP000193420">
    <property type="component" value="Unassembled WGS sequence"/>
</dbReference>
<dbReference type="InterPro" id="IPR017317">
    <property type="entry name" value="Pept_S8_subtilisin_bacteroid-2"/>
</dbReference>
<evidence type="ECO:0000256" key="7">
    <source>
        <dbReference type="RuleBase" id="RU003355"/>
    </source>
</evidence>
<dbReference type="InterPro" id="IPR036852">
    <property type="entry name" value="Peptidase_S8/S53_dom_sf"/>
</dbReference>
<name>A0A1X7I903_9FLAO</name>
<accession>A0A1X7I903</accession>
<evidence type="ECO:0000256" key="3">
    <source>
        <dbReference type="ARBA" id="ARBA00022729"/>
    </source>
</evidence>
<feature type="active site" description="Charge relay system" evidence="6">
    <location>
        <position position="399"/>
    </location>
</feature>
<dbReference type="GO" id="GO:0004252">
    <property type="term" value="F:serine-type endopeptidase activity"/>
    <property type="evidence" value="ECO:0007669"/>
    <property type="project" value="UniProtKB-UniRule"/>
</dbReference>
<dbReference type="PROSITE" id="PS00138">
    <property type="entry name" value="SUBTILASE_SER"/>
    <property type="match status" value="1"/>
</dbReference>
<dbReference type="GO" id="GO:0006508">
    <property type="term" value="P:proteolysis"/>
    <property type="evidence" value="ECO:0007669"/>
    <property type="project" value="UniProtKB-KW"/>
</dbReference>
<dbReference type="InterPro" id="IPR000209">
    <property type="entry name" value="Peptidase_S8/S53_dom"/>
</dbReference>
<dbReference type="STRING" id="188872.SAMN03080602_00574"/>
<dbReference type="InterPro" id="IPR015500">
    <property type="entry name" value="Peptidase_S8_subtilisin-rel"/>
</dbReference>
<evidence type="ECO:0000313" key="11">
    <source>
        <dbReference type="Proteomes" id="UP000193420"/>
    </source>
</evidence>
<dbReference type="PANTHER" id="PTHR43806">
    <property type="entry name" value="PEPTIDASE S8"/>
    <property type="match status" value="1"/>
</dbReference>
<dbReference type="Pfam" id="PF18962">
    <property type="entry name" value="Por_Secre_tail"/>
    <property type="match status" value="1"/>
</dbReference>
<dbReference type="EMBL" id="FXAO01000001">
    <property type="protein sequence ID" value="SMG11137.1"/>
    <property type="molecule type" value="Genomic_DNA"/>
</dbReference>
<dbReference type="RefSeq" id="WP_085495948.1">
    <property type="nucleotide sequence ID" value="NZ_FXAO01000001.1"/>
</dbReference>
<protein>
    <submittedName>
        <fullName evidence="10">Por secretion system C-terminal sorting domain-containing protein</fullName>
    </submittedName>
</protein>
<evidence type="ECO:0000256" key="5">
    <source>
        <dbReference type="ARBA" id="ARBA00022825"/>
    </source>
</evidence>
<dbReference type="PIRSF" id="PIRSF037903">
    <property type="entry name" value="Subtilisin_rel_GFO_2223"/>
    <property type="match status" value="1"/>
</dbReference>
<evidence type="ECO:0000256" key="4">
    <source>
        <dbReference type="ARBA" id="ARBA00022801"/>
    </source>
</evidence>
<evidence type="ECO:0000256" key="2">
    <source>
        <dbReference type="ARBA" id="ARBA00022670"/>
    </source>
</evidence>
<dbReference type="PROSITE" id="PS00136">
    <property type="entry name" value="SUBTILASE_ASP"/>
    <property type="match status" value="1"/>
</dbReference>
<dbReference type="CDD" id="cd07493">
    <property type="entry name" value="Peptidases_S8_9"/>
    <property type="match status" value="1"/>
</dbReference>
<keyword evidence="4 6" id="KW-0378">Hydrolase</keyword>
<dbReference type="NCBIfam" id="TIGR04183">
    <property type="entry name" value="Por_Secre_tail"/>
    <property type="match status" value="1"/>
</dbReference>
<evidence type="ECO:0000256" key="6">
    <source>
        <dbReference type="PROSITE-ProRule" id="PRU01240"/>
    </source>
</evidence>
<reference evidence="11" key="1">
    <citation type="submission" date="2017-04" db="EMBL/GenBank/DDBJ databases">
        <authorList>
            <person name="Varghese N."/>
            <person name="Submissions S."/>
        </authorList>
    </citation>
    <scope>NUCLEOTIDE SEQUENCE [LARGE SCALE GENOMIC DNA]</scope>
    <source>
        <strain evidence="11">DSM 19835</strain>
    </source>
</reference>
<evidence type="ECO:0000313" key="10">
    <source>
        <dbReference type="EMBL" id="SMG11137.1"/>
    </source>
</evidence>